<protein>
    <submittedName>
        <fullName evidence="1">Uncharacterized protein</fullName>
    </submittedName>
</protein>
<dbReference type="InParanoid" id="K2RTJ1"/>
<name>K2RTJ1_MACPH</name>
<proteinExistence type="predicted"/>
<reference evidence="1 2" key="1">
    <citation type="journal article" date="2012" name="BMC Genomics">
        <title>Tools to kill: Genome of one of the most destructive plant pathogenic fungi Macrophomina phaseolina.</title>
        <authorList>
            <person name="Islam M.S."/>
            <person name="Haque M.S."/>
            <person name="Islam M.M."/>
            <person name="Emdad E.M."/>
            <person name="Halim A."/>
            <person name="Hossen Q.M.M."/>
            <person name="Hossain M.Z."/>
            <person name="Ahmed B."/>
            <person name="Rahim S."/>
            <person name="Rahman M.S."/>
            <person name="Alam M.M."/>
            <person name="Hou S."/>
            <person name="Wan X."/>
            <person name="Saito J.A."/>
            <person name="Alam M."/>
        </authorList>
    </citation>
    <scope>NUCLEOTIDE SEQUENCE [LARGE SCALE GENOMIC DNA]</scope>
    <source>
        <strain evidence="1 2">MS6</strain>
    </source>
</reference>
<dbReference type="AlphaFoldDB" id="K2RTJ1"/>
<dbReference type="EMBL" id="AHHD01000218">
    <property type="protein sequence ID" value="EKG18043.1"/>
    <property type="molecule type" value="Genomic_DNA"/>
</dbReference>
<evidence type="ECO:0000313" key="2">
    <source>
        <dbReference type="Proteomes" id="UP000007129"/>
    </source>
</evidence>
<feature type="non-terminal residue" evidence="1">
    <location>
        <position position="1"/>
    </location>
</feature>
<dbReference type="Proteomes" id="UP000007129">
    <property type="component" value="Unassembled WGS sequence"/>
</dbReference>
<evidence type="ECO:0000313" key="1">
    <source>
        <dbReference type="EMBL" id="EKG18043.1"/>
    </source>
</evidence>
<sequence>CSSVIRIRHSLYPPSVVPILFHRELLHTEASDLTFPSFVILSHSSDVVLYSASLESYFITPSIFKTHTNTLHAVKWRKNDPRTIRMKLPCEFSVARSGRLLSHQKIHQ</sequence>
<gene>
    <name evidence="1" type="ORF">MPH_04733</name>
</gene>
<dbReference type="VEuPathDB" id="FungiDB:MPH_04733"/>
<accession>K2RTJ1</accession>
<comment type="caution">
    <text evidence="1">The sequence shown here is derived from an EMBL/GenBank/DDBJ whole genome shotgun (WGS) entry which is preliminary data.</text>
</comment>
<dbReference type="HOGENOM" id="CLU_2203236_0_0_1"/>
<organism evidence="1 2">
    <name type="scientific">Macrophomina phaseolina (strain MS6)</name>
    <name type="common">Charcoal rot fungus</name>
    <dbReference type="NCBI Taxonomy" id="1126212"/>
    <lineage>
        <taxon>Eukaryota</taxon>
        <taxon>Fungi</taxon>
        <taxon>Dikarya</taxon>
        <taxon>Ascomycota</taxon>
        <taxon>Pezizomycotina</taxon>
        <taxon>Dothideomycetes</taxon>
        <taxon>Dothideomycetes incertae sedis</taxon>
        <taxon>Botryosphaeriales</taxon>
        <taxon>Botryosphaeriaceae</taxon>
        <taxon>Macrophomina</taxon>
    </lineage>
</organism>